<reference evidence="1 2" key="1">
    <citation type="submission" date="2016-07" db="EMBL/GenBank/DDBJ databases">
        <title>Pervasive Adenine N6-methylation of Active Genes in Fungi.</title>
        <authorList>
            <consortium name="DOE Joint Genome Institute"/>
            <person name="Mondo S.J."/>
            <person name="Dannebaum R.O."/>
            <person name="Kuo R.C."/>
            <person name="Labutti K."/>
            <person name="Haridas S."/>
            <person name="Kuo A."/>
            <person name="Salamov A."/>
            <person name="Ahrendt S.R."/>
            <person name="Lipzen A."/>
            <person name="Sullivan W."/>
            <person name="Andreopoulos W.B."/>
            <person name="Clum A."/>
            <person name="Lindquist E."/>
            <person name="Daum C."/>
            <person name="Ramamoorthy G.K."/>
            <person name="Gryganskyi A."/>
            <person name="Culley D."/>
            <person name="Magnuson J.K."/>
            <person name="James T.Y."/>
            <person name="O'Malley M.A."/>
            <person name="Stajich J.E."/>
            <person name="Spatafora J.W."/>
            <person name="Visel A."/>
            <person name="Grigoriev I.V."/>
        </authorList>
    </citation>
    <scope>NUCLEOTIDE SEQUENCE [LARGE SCALE GENOMIC DNA]</scope>
    <source>
        <strain evidence="1 2">CBS 129021</strain>
    </source>
</reference>
<dbReference type="AlphaFoldDB" id="A0A1Y2EC77"/>
<sequence>MLPQHGILEQMFHEFAAETAVCTVMSRLENSRYRQFYEWTKTRNLDLPPADILAMLQSSVMRLPKVSPGAATRLLQYITFDNIDDLWLLMTTMSQVEHGKMILSADDSSRLVVTSDIYPELERGFGLQDDDPLPCFLSLAPSSPFAMDNDLNPSFPRYGFRLGKLEKHCPRPGGLGKGAAEDYTNYTVVMDILDPDRAIWLICDRTGVGADTSLERGESLIFSGLAYNFDSARVLSSVRDLAKAAGGHRPGEIQEDILQTGSREPITATPVSMKEIRMAIRMCRLLRDVSLD</sequence>
<keyword evidence="2" id="KW-1185">Reference proteome</keyword>
<evidence type="ECO:0000313" key="2">
    <source>
        <dbReference type="Proteomes" id="UP000193689"/>
    </source>
</evidence>
<accession>A0A1Y2EC77</accession>
<evidence type="ECO:0000313" key="1">
    <source>
        <dbReference type="EMBL" id="ORY68904.1"/>
    </source>
</evidence>
<dbReference type="OrthoDB" id="4702492at2759"/>
<comment type="caution">
    <text evidence="1">The sequence shown here is derived from an EMBL/GenBank/DDBJ whole genome shotgun (WGS) entry which is preliminary data.</text>
</comment>
<dbReference type="Proteomes" id="UP000193689">
    <property type="component" value="Unassembled WGS sequence"/>
</dbReference>
<protein>
    <submittedName>
        <fullName evidence="1">Uncharacterized protein</fullName>
    </submittedName>
</protein>
<dbReference type="InParanoid" id="A0A1Y2EC77"/>
<proteinExistence type="predicted"/>
<dbReference type="GeneID" id="63781182"/>
<dbReference type="RefSeq" id="XP_040719191.1">
    <property type="nucleotide sequence ID" value="XM_040864970.1"/>
</dbReference>
<gene>
    <name evidence="1" type="ORF">BCR38DRAFT_508141</name>
</gene>
<dbReference type="EMBL" id="MCFJ01000003">
    <property type="protein sequence ID" value="ORY68904.1"/>
    <property type="molecule type" value="Genomic_DNA"/>
</dbReference>
<name>A0A1Y2EC77_9PEZI</name>
<organism evidence="1 2">
    <name type="scientific">Pseudomassariella vexata</name>
    <dbReference type="NCBI Taxonomy" id="1141098"/>
    <lineage>
        <taxon>Eukaryota</taxon>
        <taxon>Fungi</taxon>
        <taxon>Dikarya</taxon>
        <taxon>Ascomycota</taxon>
        <taxon>Pezizomycotina</taxon>
        <taxon>Sordariomycetes</taxon>
        <taxon>Xylariomycetidae</taxon>
        <taxon>Amphisphaeriales</taxon>
        <taxon>Pseudomassariaceae</taxon>
        <taxon>Pseudomassariella</taxon>
    </lineage>
</organism>